<evidence type="ECO:0000313" key="2">
    <source>
        <dbReference type="EMBL" id="PXW93239.1"/>
    </source>
</evidence>
<dbReference type="InterPro" id="IPR050194">
    <property type="entry name" value="Glycosyltransferase_grp1"/>
</dbReference>
<dbReference type="Pfam" id="PF00534">
    <property type="entry name" value="Glycos_transf_1"/>
    <property type="match status" value="1"/>
</dbReference>
<dbReference type="CDD" id="cd03801">
    <property type="entry name" value="GT4_PimA-like"/>
    <property type="match status" value="1"/>
</dbReference>
<dbReference type="Proteomes" id="UP000247811">
    <property type="component" value="Unassembled WGS sequence"/>
</dbReference>
<dbReference type="OrthoDB" id="509705at2"/>
<keyword evidence="3" id="KW-1185">Reference proteome</keyword>
<keyword evidence="2" id="KW-0808">Transferase</keyword>
<accession>A0A318GXM2</accession>
<dbReference type="GO" id="GO:0016757">
    <property type="term" value="F:glycosyltransferase activity"/>
    <property type="evidence" value="ECO:0007669"/>
    <property type="project" value="InterPro"/>
</dbReference>
<comment type="caution">
    <text evidence="2">The sequence shown here is derived from an EMBL/GenBank/DDBJ whole genome shotgun (WGS) entry which is preliminary data.</text>
</comment>
<sequence length="385" mass="42264">MQIAIFHNIMWSKYKGGVFSAIHDLTQGSGTQVSFTQIAETEGERVALGGVDLNYHRYPYELIFPGSYTSVPTYQRTAALVARAWKTQADVVVLAGFERIEYWAMLATLMVRRKPRAVFCDSTAYDRPSRLLKALAKRLFFSQCDGFFGYGIRSREYLMQHGVPSEKIYFRCQAAALSLDYDESTALARRLEAAPKEGEAPRFVYVGRLSPEKGLDTLIQAMASVVKVHPRAQLNIIGGGPTRDALLQQVAQAGLQDNIHLPGSMGIDKLAEQYASATAMVLPSTSEPWGLVVNEALSHGCPSIVSNICGCVPELVVAAQTGFVFQANSAIDLAEKMLAAPGAFSHTENTARRCIEHMRQFSPANAARQIVEGCQAILKRNQRPA</sequence>
<evidence type="ECO:0000259" key="1">
    <source>
        <dbReference type="Pfam" id="PF00534"/>
    </source>
</evidence>
<dbReference type="EMBL" id="QJJS01000021">
    <property type="protein sequence ID" value="PXW93239.1"/>
    <property type="molecule type" value="Genomic_DNA"/>
</dbReference>
<proteinExistence type="predicted"/>
<dbReference type="RefSeq" id="WP_110402142.1">
    <property type="nucleotide sequence ID" value="NZ_QJJS01000021.1"/>
</dbReference>
<dbReference type="SUPFAM" id="SSF53756">
    <property type="entry name" value="UDP-Glycosyltransferase/glycogen phosphorylase"/>
    <property type="match status" value="1"/>
</dbReference>
<reference evidence="2 3" key="1">
    <citation type="submission" date="2018-05" db="EMBL/GenBank/DDBJ databases">
        <title>Genomic Encyclopedia of Type Strains, Phase IV (KMG-IV): sequencing the most valuable type-strain genomes for metagenomic binning, comparative biology and taxonomic classification.</title>
        <authorList>
            <person name="Goeker M."/>
        </authorList>
    </citation>
    <scope>NUCLEOTIDE SEQUENCE [LARGE SCALE GENOMIC DNA]</scope>
    <source>
        <strain evidence="2 3">DSM 566</strain>
    </source>
</reference>
<dbReference type="PANTHER" id="PTHR45947">
    <property type="entry name" value="SULFOQUINOVOSYL TRANSFERASE SQD2"/>
    <property type="match status" value="1"/>
</dbReference>
<protein>
    <submittedName>
        <fullName evidence="2">Glycosyltransferase involved in cell wall biosynthesis</fullName>
    </submittedName>
</protein>
<feature type="domain" description="Glycosyl transferase family 1" evidence="1">
    <location>
        <begin position="195"/>
        <end position="339"/>
    </location>
</feature>
<organism evidence="2 3">
    <name type="scientific">Sphaerotilus hippei</name>
    <dbReference type="NCBI Taxonomy" id="744406"/>
    <lineage>
        <taxon>Bacteria</taxon>
        <taxon>Pseudomonadati</taxon>
        <taxon>Pseudomonadota</taxon>
        <taxon>Betaproteobacteria</taxon>
        <taxon>Burkholderiales</taxon>
        <taxon>Sphaerotilaceae</taxon>
        <taxon>Sphaerotilus</taxon>
    </lineage>
</organism>
<name>A0A318GXM2_9BURK</name>
<gene>
    <name evidence="2" type="ORF">C7444_1213</name>
</gene>
<dbReference type="Gene3D" id="3.40.50.2000">
    <property type="entry name" value="Glycogen Phosphorylase B"/>
    <property type="match status" value="2"/>
</dbReference>
<dbReference type="AlphaFoldDB" id="A0A318GXM2"/>
<dbReference type="PANTHER" id="PTHR45947:SF3">
    <property type="entry name" value="SULFOQUINOVOSYL TRANSFERASE SQD2"/>
    <property type="match status" value="1"/>
</dbReference>
<dbReference type="InterPro" id="IPR001296">
    <property type="entry name" value="Glyco_trans_1"/>
</dbReference>
<evidence type="ECO:0000313" key="3">
    <source>
        <dbReference type="Proteomes" id="UP000247811"/>
    </source>
</evidence>